<dbReference type="InterPro" id="IPR016167">
    <property type="entry name" value="FAD-bd_PCMH_sub1"/>
</dbReference>
<dbReference type="Proteomes" id="UP000282957">
    <property type="component" value="Unassembled WGS sequence"/>
</dbReference>
<dbReference type="PANTHER" id="PTHR43716">
    <property type="entry name" value="D-2-HYDROXYGLUTARATE DEHYDROGENASE, MITOCHONDRIAL"/>
    <property type="match status" value="1"/>
</dbReference>
<dbReference type="InterPro" id="IPR036318">
    <property type="entry name" value="FAD-bd_PCMH-like_sf"/>
</dbReference>
<dbReference type="PANTHER" id="PTHR43716:SF2">
    <property type="entry name" value="BLL6224 PROTEIN"/>
    <property type="match status" value="1"/>
</dbReference>
<keyword evidence="7" id="KW-1185">Reference proteome</keyword>
<dbReference type="InterPro" id="IPR006094">
    <property type="entry name" value="Oxid_FAD_bind_N"/>
</dbReference>
<evidence type="ECO:0000313" key="6">
    <source>
        <dbReference type="EMBL" id="RVT97780.1"/>
    </source>
</evidence>
<gene>
    <name evidence="6" type="ORF">EOD42_08235</name>
</gene>
<evidence type="ECO:0000313" key="7">
    <source>
        <dbReference type="Proteomes" id="UP000282957"/>
    </source>
</evidence>
<comment type="cofactor">
    <cofactor evidence="1">
        <name>FAD</name>
        <dbReference type="ChEBI" id="CHEBI:57692"/>
    </cofactor>
</comment>
<organism evidence="6 7">
    <name type="scientific">Rhodovarius crocodyli</name>
    <dbReference type="NCBI Taxonomy" id="1979269"/>
    <lineage>
        <taxon>Bacteria</taxon>
        <taxon>Pseudomonadati</taxon>
        <taxon>Pseudomonadota</taxon>
        <taxon>Alphaproteobacteria</taxon>
        <taxon>Acetobacterales</taxon>
        <taxon>Roseomonadaceae</taxon>
        <taxon>Rhodovarius</taxon>
    </lineage>
</organism>
<dbReference type="InterPro" id="IPR016169">
    <property type="entry name" value="FAD-bd_PCMH_sub2"/>
</dbReference>
<sequence>MSLLDALRAAIGADHVLTGEEAAPYLTDWRKLVRGQAQAVVRPADTAQVAAVMRLCAEHGTPVVPQGGNTGQVAGGVPGADGNGIVLSLARLNRVRAIDTENDTITVEAGCILQSIQQAAEAAGRLFPLSLGAEGSCMIGGNLASNAGGTAVLRYGNARELCLGLEVVLPDGEIWDGLRGLRKDNSGYSLRDLFIGSEGTLGIITAATLKLFPQPAARLTALAALPGVQQAGAFLSRCRGGFHAALTGFELMSGACLQLVTATYPQQRLPFQPPWDASWYVLLEISDAEGEEHATARLEAVLGEAMEAGEVEDVALAQNIAQARAMWTLRESITLALAEDGKCLKHDVSLPVSAVPGFVESTDAALQARFPGIRNFTFGHLGDGNLHYNVARPAQGTDAQLHAMQPDLSNLVHDAVDALGGSISAEQGIGRVRTHDLARYKQPTALRLMRAVKQAIDPKGLLNPGVLLP</sequence>
<keyword evidence="4" id="KW-0274">FAD</keyword>
<dbReference type="SUPFAM" id="SSF56176">
    <property type="entry name" value="FAD-binding/transporter-associated domain-like"/>
    <property type="match status" value="1"/>
</dbReference>
<comment type="caution">
    <text evidence="6">The sequence shown here is derived from an EMBL/GenBank/DDBJ whole genome shotgun (WGS) entry which is preliminary data.</text>
</comment>
<dbReference type="InterPro" id="IPR016171">
    <property type="entry name" value="Vanillyl_alc_oxidase_C-sub2"/>
</dbReference>
<reference evidence="6 7" key="1">
    <citation type="submission" date="2019-01" db="EMBL/GenBank/DDBJ databases">
        <authorList>
            <person name="Chen W.-M."/>
        </authorList>
    </citation>
    <scope>NUCLEOTIDE SEQUENCE [LARGE SCALE GENOMIC DNA]</scope>
    <source>
        <strain evidence="6 7">CCP-6</strain>
    </source>
</reference>
<dbReference type="EMBL" id="SACL01000002">
    <property type="protein sequence ID" value="RVT97780.1"/>
    <property type="molecule type" value="Genomic_DNA"/>
</dbReference>
<accession>A0A437MJF3</accession>
<dbReference type="InterPro" id="IPR051264">
    <property type="entry name" value="FAD-oxidored/transferase_4"/>
</dbReference>
<dbReference type="Gene3D" id="3.30.465.10">
    <property type="match status" value="1"/>
</dbReference>
<feature type="domain" description="FAD-binding PCMH-type" evidence="5">
    <location>
        <begin position="33"/>
        <end position="214"/>
    </location>
</feature>
<evidence type="ECO:0000256" key="2">
    <source>
        <dbReference type="ARBA" id="ARBA00008000"/>
    </source>
</evidence>
<dbReference type="InterPro" id="IPR016164">
    <property type="entry name" value="FAD-linked_Oxase-like_C"/>
</dbReference>
<dbReference type="OrthoDB" id="9815648at2"/>
<dbReference type="InterPro" id="IPR004113">
    <property type="entry name" value="FAD-bd_oxidored_4_C"/>
</dbReference>
<dbReference type="Gene3D" id="3.30.43.10">
    <property type="entry name" value="Uridine Diphospho-n-acetylenolpyruvylglucosamine Reductase, domain 2"/>
    <property type="match status" value="1"/>
</dbReference>
<evidence type="ECO:0000259" key="5">
    <source>
        <dbReference type="PROSITE" id="PS51387"/>
    </source>
</evidence>
<dbReference type="AlphaFoldDB" id="A0A437MJF3"/>
<dbReference type="Pfam" id="PF02913">
    <property type="entry name" value="FAD-oxidase_C"/>
    <property type="match status" value="1"/>
</dbReference>
<dbReference type="GO" id="GO:0022904">
    <property type="term" value="P:respiratory electron transport chain"/>
    <property type="evidence" value="ECO:0007669"/>
    <property type="project" value="TreeGrafter"/>
</dbReference>
<dbReference type="Gene3D" id="3.30.70.2190">
    <property type="match status" value="1"/>
</dbReference>
<dbReference type="Gene3D" id="1.10.45.10">
    <property type="entry name" value="Vanillyl-alcohol Oxidase, Chain A, domain 4"/>
    <property type="match status" value="1"/>
</dbReference>
<keyword evidence="3" id="KW-0285">Flavoprotein</keyword>
<proteinExistence type="inferred from homology"/>
<evidence type="ECO:0000256" key="3">
    <source>
        <dbReference type="ARBA" id="ARBA00022630"/>
    </source>
</evidence>
<dbReference type="Pfam" id="PF01565">
    <property type="entry name" value="FAD_binding_4"/>
    <property type="match status" value="1"/>
</dbReference>
<evidence type="ECO:0000256" key="1">
    <source>
        <dbReference type="ARBA" id="ARBA00001974"/>
    </source>
</evidence>
<evidence type="ECO:0000256" key="4">
    <source>
        <dbReference type="ARBA" id="ARBA00022827"/>
    </source>
</evidence>
<dbReference type="Gene3D" id="3.30.70.2740">
    <property type="match status" value="1"/>
</dbReference>
<dbReference type="FunFam" id="1.10.45.10:FF:000001">
    <property type="entry name" value="D-lactate dehydrogenase mitochondrial"/>
    <property type="match status" value="1"/>
</dbReference>
<protein>
    <submittedName>
        <fullName evidence="6">FAD-binding oxidoreductase</fullName>
    </submittedName>
</protein>
<dbReference type="InterPro" id="IPR016166">
    <property type="entry name" value="FAD-bd_PCMH"/>
</dbReference>
<name>A0A437MJF3_9PROT</name>
<dbReference type="GO" id="GO:0071949">
    <property type="term" value="F:FAD binding"/>
    <property type="evidence" value="ECO:0007669"/>
    <property type="project" value="InterPro"/>
</dbReference>
<dbReference type="SUPFAM" id="SSF55103">
    <property type="entry name" value="FAD-linked oxidases, C-terminal domain"/>
    <property type="match status" value="1"/>
</dbReference>
<comment type="similarity">
    <text evidence="2">Belongs to the FAD-binding oxidoreductase/transferase type 4 family.</text>
</comment>
<dbReference type="GO" id="GO:0003824">
    <property type="term" value="F:catalytic activity"/>
    <property type="evidence" value="ECO:0007669"/>
    <property type="project" value="InterPro"/>
</dbReference>
<dbReference type="PROSITE" id="PS51387">
    <property type="entry name" value="FAD_PCMH"/>
    <property type="match status" value="1"/>
</dbReference>
<dbReference type="RefSeq" id="WP_127787008.1">
    <property type="nucleotide sequence ID" value="NZ_SACL01000002.1"/>
</dbReference>